<evidence type="ECO:0000313" key="2">
    <source>
        <dbReference type="Proteomes" id="UP001464555"/>
    </source>
</evidence>
<dbReference type="InterPro" id="IPR045538">
    <property type="entry name" value="CIS_TMP"/>
</dbReference>
<gene>
    <name evidence="1" type="ORF">AAEO56_00885</name>
</gene>
<dbReference type="RefSeq" id="WP_341695124.1">
    <property type="nucleotide sequence ID" value="NZ_JBBYHR010000001.1"/>
</dbReference>
<accession>A0ABU9HSK7</accession>
<evidence type="ECO:0000313" key="1">
    <source>
        <dbReference type="EMBL" id="MEL1242799.1"/>
    </source>
</evidence>
<keyword evidence="2" id="KW-1185">Reference proteome</keyword>
<protein>
    <submittedName>
        <fullName evidence="1">Contractile injection system tape measure protein</fullName>
    </submittedName>
</protein>
<proteinExistence type="predicted"/>
<dbReference type="EMBL" id="JBBYHR010000001">
    <property type="protein sequence ID" value="MEL1242799.1"/>
    <property type="molecule type" value="Genomic_DNA"/>
</dbReference>
<dbReference type="Proteomes" id="UP001464555">
    <property type="component" value="Unassembled WGS sequence"/>
</dbReference>
<comment type="caution">
    <text evidence="1">The sequence shown here is derived from an EMBL/GenBank/DDBJ whole genome shotgun (WGS) entry which is preliminary data.</text>
</comment>
<dbReference type="Pfam" id="PF19268">
    <property type="entry name" value="CIS_TMP"/>
    <property type="match status" value="2"/>
</dbReference>
<name>A0ABU9HSK7_9FLAO</name>
<organism evidence="1 2">
    <name type="scientific">Flavobacterium arundinis</name>
    <dbReference type="NCBI Taxonomy" id="3139143"/>
    <lineage>
        <taxon>Bacteria</taxon>
        <taxon>Pseudomonadati</taxon>
        <taxon>Bacteroidota</taxon>
        <taxon>Flavobacteriia</taxon>
        <taxon>Flavobacteriales</taxon>
        <taxon>Flavobacteriaceae</taxon>
        <taxon>Flavobacterium</taxon>
    </lineage>
</organism>
<sequence>MNSVGKISLDLKGEDQNFFQGLYGDVNNFLSAAIEKPTDEVVAFYDKDAEHVEIGTIELDLGPLTKEDFTLRFAAIYREKLYEMLGLYIVNPIVYGVKKVTKQKQLSEILFHFLRYGSLPWDIDKKYKDIDNLFFEVVRHESAGLKKFLQTYGHYTSLQRRLVFQLGDNALEEGINLIAPGEGSFVLSYIRFLHAKYKVTETQGISERHHRDMVWQVVYAYLLNNKSSFFSIRGFLKYTIAALAAMHGISYSHLLKIITYELEVRYRNELVRSELYIILGELKNEASEVPVGRSLTRMARMYISVVSAQRESPQWKNNKNILEDILKKQDTCQAFLQHLAEAEITGLVKIIIPEEHSFVLGYTKSLERQKETGLLQGKAGGEFRLLKWQIIFPILLQSNSSGFNRKYFILQTLQRIASRYNFHINEILVYIITSAKEKLLLDKTLVSVLEQLYKEVSGDRALPEKSASSRPDEGMVLDHLRTGKELDTVGLRQWRKVMADTGLREKILGQLRSEKQHTAFIKMLFPLEADIIPAYAGGLDLYNKQKALEGKAGGSFVQMKWKFIHAALFEPQQNVFNKKYFVERVLTRISAHYNLKVQELLEFFYREIVTAGNTFPFELIKVLRELYNDKVKIIEGGTKQKEKQQESLTPEQKARERLQYYFGNDTALAFLIERLAKVHEFVNFIDEGLRIGSLLRKYFINELNIDVDAKAVLKLIARSSHGYSSLTRAVVMRRILLYYTSLVTDKRKAMQLEQKLGELSRTNALVKETLEDMVALSTNFGKSKSGLPEGTPIKQDEMPLAGKGMAEFINNAGLVLLHPYLPRLFAMLSLTVDGKFTGEDAQFRAIFLMQYAVFGSTEFPEHEMRLNKLMAGVGQDVAIPGSVELTLHEKETIDGLLNAVINAWSKLGKTSVEGLRGAFLVRDGKIDELDDLYQLVVEEKTFDILLGSLPWSISTIKYSWMEKGINVKWR</sequence>
<reference evidence="1 2" key="1">
    <citation type="submission" date="2024-04" db="EMBL/GenBank/DDBJ databases">
        <title>Flavobacterium sp. DGU11 16S ribosomal RNA gene Genome sequencing and assembly.</title>
        <authorList>
            <person name="Park S."/>
        </authorList>
    </citation>
    <scope>NUCLEOTIDE SEQUENCE [LARGE SCALE GENOMIC DNA]</scope>
    <source>
        <strain evidence="1 2">DGU11</strain>
    </source>
</reference>